<protein>
    <submittedName>
        <fullName evidence="2">Uncharacterized protein</fullName>
    </submittedName>
</protein>
<feature type="region of interest" description="Disordered" evidence="1">
    <location>
        <begin position="48"/>
        <end position="80"/>
    </location>
</feature>
<dbReference type="Pfam" id="PF06905">
    <property type="entry name" value="FAIM1"/>
    <property type="match status" value="1"/>
</dbReference>
<dbReference type="GO" id="GO:1902042">
    <property type="term" value="P:negative regulation of extrinsic apoptotic signaling pathway via death domain receptors"/>
    <property type="evidence" value="ECO:0007669"/>
    <property type="project" value="TreeGrafter"/>
</dbReference>
<gene>
    <name evidence="2" type="ORF">CTOB1V02_LOCUS11533</name>
</gene>
<evidence type="ECO:0000313" key="2">
    <source>
        <dbReference type="EMBL" id="CAD7233714.1"/>
    </source>
</evidence>
<accession>A0A7R8WR62</accession>
<evidence type="ECO:0000256" key="1">
    <source>
        <dbReference type="SAM" id="MobiDB-lite"/>
    </source>
</evidence>
<dbReference type="PANTHER" id="PTHR13088">
    <property type="entry name" value="FAS APOPTOTIC INHIBITORY MOLECULE FAIM"/>
    <property type="match status" value="1"/>
</dbReference>
<dbReference type="OrthoDB" id="6262731at2759"/>
<sequence>MSVIEEQKRRLVEKMAIRARLQRAEEKPPKKKKKSNIDDLVKVLEKEVSKKKKKKKKGRKKKKEKRTSSSSSDSSDSDIDVKLAREIQKTKHLRADGGASDAEAVGFPSFPLPAHCFRFHRFRSLVLRIMAGVPNPNDLVGTWEISLPSGKHLVEFEHGTTSGKRVIRLDGKEIYRVNWLFKLVGSETFSVEGHTCVISICPAGSFSYEYKLTVNGTSYKTFSESRSRIQKTWLLTIGDTTHRVVLEKDTLDIWVDGQRLETASEFVEDGTETHFEIGSVPAVVRAVTSGKRKEGIIHVLLLGEEIVPEATE</sequence>
<dbReference type="InterPro" id="IPR038513">
    <property type="entry name" value="FAIM1_dom_sf"/>
</dbReference>
<dbReference type="EMBL" id="OB666805">
    <property type="protein sequence ID" value="CAD7233714.1"/>
    <property type="molecule type" value="Genomic_DNA"/>
</dbReference>
<dbReference type="PANTHER" id="PTHR13088:SF3">
    <property type="entry name" value="FAS APOPTOTIC INHIBITORY MOLECULE 1"/>
    <property type="match status" value="1"/>
</dbReference>
<dbReference type="AlphaFoldDB" id="A0A7R8WR62"/>
<dbReference type="Gene3D" id="2.40.128.180">
    <property type="match status" value="2"/>
</dbReference>
<name>A0A7R8WR62_9CRUS</name>
<organism evidence="2">
    <name type="scientific">Cyprideis torosa</name>
    <dbReference type="NCBI Taxonomy" id="163714"/>
    <lineage>
        <taxon>Eukaryota</taxon>
        <taxon>Metazoa</taxon>
        <taxon>Ecdysozoa</taxon>
        <taxon>Arthropoda</taxon>
        <taxon>Crustacea</taxon>
        <taxon>Oligostraca</taxon>
        <taxon>Ostracoda</taxon>
        <taxon>Podocopa</taxon>
        <taxon>Podocopida</taxon>
        <taxon>Cytherocopina</taxon>
        <taxon>Cytheroidea</taxon>
        <taxon>Cytherideidae</taxon>
        <taxon>Cyprideis</taxon>
    </lineage>
</organism>
<proteinExistence type="predicted"/>
<dbReference type="InterPro" id="IPR010695">
    <property type="entry name" value="FAIM1"/>
</dbReference>
<reference evidence="2" key="1">
    <citation type="submission" date="2020-11" db="EMBL/GenBank/DDBJ databases">
        <authorList>
            <person name="Tran Van P."/>
        </authorList>
    </citation>
    <scope>NUCLEOTIDE SEQUENCE</scope>
</reference>
<feature type="region of interest" description="Disordered" evidence="1">
    <location>
        <begin position="20"/>
        <end position="39"/>
    </location>
</feature>
<feature type="compositionally biased region" description="Basic residues" evidence="1">
    <location>
        <begin position="49"/>
        <end position="65"/>
    </location>
</feature>